<reference evidence="1 2" key="1">
    <citation type="journal article" date="2012" name="J. Virol.">
        <title>Sequence and structural characterization of great salt lake bacteriophage CW02, a member of the T7-like supergroup.</title>
        <authorList>
            <person name="Shen P.S."/>
            <person name="Domek M.J."/>
            <person name="Sanz-Garcia E."/>
            <person name="Makaju A."/>
            <person name="Taylor R.M."/>
            <person name="Hoggan R."/>
            <person name="Culumber M.D."/>
            <person name="Oberg C.J."/>
            <person name="Breakwell D.P."/>
            <person name="Prince J.T."/>
            <person name="Belnap D.M."/>
        </authorList>
    </citation>
    <scope>NUCLEOTIDE SEQUENCE [LARGE SCALE GENOMIC DNA]</scope>
</reference>
<evidence type="ECO:0000313" key="1">
    <source>
        <dbReference type="EMBL" id="AFE86221.1"/>
    </source>
</evidence>
<protein>
    <submittedName>
        <fullName evidence="1">Uncharacterized protein</fullName>
    </submittedName>
</protein>
<dbReference type="Proteomes" id="UP000004791">
    <property type="component" value="Segment"/>
</dbReference>
<sequence>MPISFRNIKSGYDLYSINYNFTLLEQKFDEKLDRQSSSQGNEMRQDLDMNGHDILNIGEDSDILTKDNADARYVNVDGDSMEGSLSVQPPYLSTHAAQYGQVVSALDKIAAEKNQRQAADANLQAQITNSQPLEGSAFSPISWHKQVVENSINIPDDVNAWSFGPTMTIESGQSVTIGSNSFWTIADGEQQ</sequence>
<dbReference type="OrthoDB" id="21389at10239"/>
<dbReference type="RefSeq" id="YP_007010566.1">
    <property type="nucleotide sequence ID" value="NC_019540.1"/>
</dbReference>
<keyword evidence="2" id="KW-1185">Reference proteome</keyword>
<organism evidence="1 2">
    <name type="scientific">Salinivibrio phage CW02</name>
    <dbReference type="NCBI Taxonomy" id="1161935"/>
    <lineage>
        <taxon>Viruses</taxon>
        <taxon>Duplodnaviria</taxon>
        <taxon>Heunggongvirae</taxon>
        <taxon>Uroviricota</taxon>
        <taxon>Caudoviricetes</taxon>
        <taxon>Zobellviridae</taxon>
        <taxon>Salinovirus</taxon>
        <taxon>Salinovirus utanense</taxon>
    </lineage>
</organism>
<dbReference type="GeneID" id="14016740"/>
<proteinExistence type="predicted"/>
<evidence type="ECO:0000313" key="2">
    <source>
        <dbReference type="Proteomes" id="UP000004791"/>
    </source>
</evidence>
<name>H9D1H9_9CAUD</name>
<accession>H9D1H9</accession>
<dbReference type="EMBL" id="JQ446452">
    <property type="protein sequence ID" value="AFE86221.1"/>
    <property type="molecule type" value="Genomic_DNA"/>
</dbReference>
<dbReference type="KEGG" id="vg:14016740"/>